<dbReference type="AlphaFoldDB" id="A0A1Y2MUL2"/>
<accession>A0A1Y2MUL2</accession>
<gene>
    <name evidence="9" type="primary">liaR_9</name>
    <name evidence="9" type="ORF">BG845_03871</name>
</gene>
<dbReference type="GO" id="GO:0000160">
    <property type="term" value="P:phosphorelay signal transduction system"/>
    <property type="evidence" value="ECO:0007669"/>
    <property type="project" value="InterPro"/>
</dbReference>
<dbReference type="InterPro" id="IPR039420">
    <property type="entry name" value="WalR-like"/>
</dbReference>
<evidence type="ECO:0000256" key="4">
    <source>
        <dbReference type="ARBA" id="ARBA00023163"/>
    </source>
</evidence>
<dbReference type="SUPFAM" id="SSF52172">
    <property type="entry name" value="CheY-like"/>
    <property type="match status" value="1"/>
</dbReference>
<protein>
    <submittedName>
        <fullName evidence="9">Transcriptional regulatory protein LiaR</fullName>
    </submittedName>
</protein>
<feature type="domain" description="Response regulatory" evidence="8">
    <location>
        <begin position="54"/>
        <end position="170"/>
    </location>
</feature>
<evidence type="ECO:0000256" key="6">
    <source>
        <dbReference type="SAM" id="MobiDB-lite"/>
    </source>
</evidence>
<dbReference type="Pfam" id="PF00196">
    <property type="entry name" value="GerE"/>
    <property type="match status" value="1"/>
</dbReference>
<sequence>MNDTNAGRGTNDTNAGRALNNTTAGRALNNTTAGRAVNDTTAGRAVSDTAARIRVLIADDDPILRRSLRLLIDSDPAMTTVGEAGDGAQAIALTAQHHPDVVLMDVRMPVLDGLEATRRLRTGGGGPRVLVLTMFDVDGHVYEALRAGASGFLLKNAPPAELLRAVRVVAAGEALLAPEITRRFIERFVPARPGPHPRLSTLSPRERHTLALVGQGLSNPEIAAALVVTPTTVRTYVSRILTKLDARDRVQLVILARETGLLVDDHRS</sequence>
<dbReference type="PROSITE" id="PS50110">
    <property type="entry name" value="RESPONSE_REGULATORY"/>
    <property type="match status" value="1"/>
</dbReference>
<dbReference type="STRING" id="2074.BG845_03871"/>
<keyword evidence="1 5" id="KW-0597">Phosphoprotein</keyword>
<keyword evidence="2" id="KW-0805">Transcription regulation</keyword>
<comment type="caution">
    <text evidence="9">The sequence shown here is derived from an EMBL/GenBank/DDBJ whole genome shotgun (WGS) entry which is preliminary data.</text>
</comment>
<evidence type="ECO:0000259" key="8">
    <source>
        <dbReference type="PROSITE" id="PS50110"/>
    </source>
</evidence>
<evidence type="ECO:0000313" key="9">
    <source>
        <dbReference type="EMBL" id="OSY38669.1"/>
    </source>
</evidence>
<dbReference type="Gene3D" id="3.40.50.2300">
    <property type="match status" value="1"/>
</dbReference>
<proteinExistence type="predicted"/>
<dbReference type="InterPro" id="IPR058245">
    <property type="entry name" value="NreC/VraR/RcsB-like_REC"/>
</dbReference>
<evidence type="ECO:0000259" key="7">
    <source>
        <dbReference type="PROSITE" id="PS50043"/>
    </source>
</evidence>
<dbReference type="GO" id="GO:0006355">
    <property type="term" value="P:regulation of DNA-templated transcription"/>
    <property type="evidence" value="ECO:0007669"/>
    <property type="project" value="InterPro"/>
</dbReference>
<evidence type="ECO:0000256" key="3">
    <source>
        <dbReference type="ARBA" id="ARBA00023125"/>
    </source>
</evidence>
<dbReference type="Proteomes" id="UP000194360">
    <property type="component" value="Unassembled WGS sequence"/>
</dbReference>
<feature type="modified residue" description="4-aspartylphosphate" evidence="5">
    <location>
        <position position="105"/>
    </location>
</feature>
<dbReference type="InterPro" id="IPR011006">
    <property type="entry name" value="CheY-like_superfamily"/>
</dbReference>
<organism evidence="9 10">
    <name type="scientific">Pseudonocardia autotrophica</name>
    <name type="common">Amycolata autotrophica</name>
    <name type="synonym">Nocardia autotrophica</name>
    <dbReference type="NCBI Taxonomy" id="2074"/>
    <lineage>
        <taxon>Bacteria</taxon>
        <taxon>Bacillati</taxon>
        <taxon>Actinomycetota</taxon>
        <taxon>Actinomycetes</taxon>
        <taxon>Pseudonocardiales</taxon>
        <taxon>Pseudonocardiaceae</taxon>
        <taxon>Pseudonocardia</taxon>
    </lineage>
</organism>
<feature type="region of interest" description="Disordered" evidence="6">
    <location>
        <begin position="1"/>
        <end position="40"/>
    </location>
</feature>
<dbReference type="PANTHER" id="PTHR43214:SF24">
    <property type="entry name" value="TRANSCRIPTIONAL REGULATORY PROTEIN NARL-RELATED"/>
    <property type="match status" value="1"/>
</dbReference>
<keyword evidence="4" id="KW-0804">Transcription</keyword>
<name>A0A1Y2MUL2_PSEAH</name>
<dbReference type="SUPFAM" id="SSF46894">
    <property type="entry name" value="C-terminal effector domain of the bipartite response regulators"/>
    <property type="match status" value="1"/>
</dbReference>
<feature type="domain" description="HTH luxR-type" evidence="7">
    <location>
        <begin position="195"/>
        <end position="260"/>
    </location>
</feature>
<reference evidence="9 10" key="1">
    <citation type="submission" date="2016-09" db="EMBL/GenBank/DDBJ databases">
        <title>Pseudonocardia autotrophica DSM535, a candidate organism with high potential of specific P450 cytochromes.</title>
        <authorList>
            <person name="Grumaz C."/>
            <person name="Vainshtein Y."/>
            <person name="Kirstahler P."/>
            <person name="Sohn K."/>
        </authorList>
    </citation>
    <scope>NUCLEOTIDE SEQUENCE [LARGE SCALE GENOMIC DNA]</scope>
    <source>
        <strain evidence="9 10">DSM 535</strain>
    </source>
</reference>
<dbReference type="InterPro" id="IPR016032">
    <property type="entry name" value="Sig_transdc_resp-reg_C-effctor"/>
</dbReference>
<evidence type="ECO:0000256" key="5">
    <source>
        <dbReference type="PROSITE-ProRule" id="PRU00169"/>
    </source>
</evidence>
<evidence type="ECO:0000313" key="10">
    <source>
        <dbReference type="Proteomes" id="UP000194360"/>
    </source>
</evidence>
<keyword evidence="10" id="KW-1185">Reference proteome</keyword>
<dbReference type="PROSITE" id="PS50043">
    <property type="entry name" value="HTH_LUXR_2"/>
    <property type="match status" value="1"/>
</dbReference>
<evidence type="ECO:0000256" key="1">
    <source>
        <dbReference type="ARBA" id="ARBA00022553"/>
    </source>
</evidence>
<keyword evidence="3" id="KW-0238">DNA-binding</keyword>
<dbReference type="PRINTS" id="PR00038">
    <property type="entry name" value="HTHLUXR"/>
</dbReference>
<dbReference type="PANTHER" id="PTHR43214">
    <property type="entry name" value="TWO-COMPONENT RESPONSE REGULATOR"/>
    <property type="match status" value="1"/>
</dbReference>
<dbReference type="InterPro" id="IPR001789">
    <property type="entry name" value="Sig_transdc_resp-reg_receiver"/>
</dbReference>
<dbReference type="CDD" id="cd06170">
    <property type="entry name" value="LuxR_C_like"/>
    <property type="match status" value="1"/>
</dbReference>
<dbReference type="CDD" id="cd17535">
    <property type="entry name" value="REC_NarL-like"/>
    <property type="match status" value="1"/>
</dbReference>
<dbReference type="EMBL" id="MIGB01000021">
    <property type="protein sequence ID" value="OSY38669.1"/>
    <property type="molecule type" value="Genomic_DNA"/>
</dbReference>
<dbReference type="Pfam" id="PF00072">
    <property type="entry name" value="Response_reg"/>
    <property type="match status" value="1"/>
</dbReference>
<evidence type="ECO:0000256" key="2">
    <source>
        <dbReference type="ARBA" id="ARBA00023015"/>
    </source>
</evidence>
<dbReference type="SMART" id="SM00448">
    <property type="entry name" value="REC"/>
    <property type="match status" value="1"/>
</dbReference>
<dbReference type="PROSITE" id="PS00622">
    <property type="entry name" value="HTH_LUXR_1"/>
    <property type="match status" value="1"/>
</dbReference>
<dbReference type="InterPro" id="IPR000792">
    <property type="entry name" value="Tscrpt_reg_LuxR_C"/>
</dbReference>
<dbReference type="GO" id="GO:0003677">
    <property type="term" value="F:DNA binding"/>
    <property type="evidence" value="ECO:0007669"/>
    <property type="project" value="UniProtKB-KW"/>
</dbReference>
<dbReference type="SMART" id="SM00421">
    <property type="entry name" value="HTH_LUXR"/>
    <property type="match status" value="1"/>
</dbReference>